<evidence type="ECO:0000313" key="2">
    <source>
        <dbReference type="EMBL" id="SEM35663.1"/>
    </source>
</evidence>
<dbReference type="RefSeq" id="WP_075009133.1">
    <property type="nucleotide sequence ID" value="NZ_FOAP01000015.1"/>
</dbReference>
<keyword evidence="3" id="KW-1185">Reference proteome</keyword>
<dbReference type="OrthoDB" id="9891953at2"/>
<organism evidence="2 3">
    <name type="scientific">Stigmatella aurantiaca</name>
    <dbReference type="NCBI Taxonomy" id="41"/>
    <lineage>
        <taxon>Bacteria</taxon>
        <taxon>Pseudomonadati</taxon>
        <taxon>Myxococcota</taxon>
        <taxon>Myxococcia</taxon>
        <taxon>Myxococcales</taxon>
        <taxon>Cystobacterineae</taxon>
        <taxon>Archangiaceae</taxon>
        <taxon>Stigmatella</taxon>
    </lineage>
</organism>
<proteinExistence type="predicted"/>
<feature type="coiled-coil region" evidence="1">
    <location>
        <begin position="10"/>
        <end position="58"/>
    </location>
</feature>
<dbReference type="Proteomes" id="UP000182719">
    <property type="component" value="Unassembled WGS sequence"/>
</dbReference>
<reference evidence="3" key="1">
    <citation type="submission" date="2016-10" db="EMBL/GenBank/DDBJ databases">
        <authorList>
            <person name="Varghese N."/>
            <person name="Submissions S."/>
        </authorList>
    </citation>
    <scope>NUCLEOTIDE SEQUENCE [LARGE SCALE GENOMIC DNA]</scope>
    <source>
        <strain evidence="3">DSM 17044</strain>
    </source>
</reference>
<dbReference type="EMBL" id="FOAP01000015">
    <property type="protein sequence ID" value="SEM35663.1"/>
    <property type="molecule type" value="Genomic_DNA"/>
</dbReference>
<accession>A0A1H7XPV2</accession>
<keyword evidence="1" id="KW-0175">Coiled coil</keyword>
<sequence>MDTLTRPEPGRSQRDELERLQEDLRALRHQCEALPTEIAELAGQVARLEDEVRWLRRSLAVAHGEQVRPAASLPERLILPFRANPSRRTTYGKLRSALPLSGLFIGLSLQAMNNPRAVITLGLLFPVCVAVRALFLEPVEMAEGVAWQFDEEGFAPDTLPESSGKVLYSEVHKVEVVQGPLHRLFGSGAVRVTWTPLTQTSLGKAEAYPDRSVLIDLIDDPHRLAEWLRQRALPAQARNVGGAHAV</sequence>
<gene>
    <name evidence="2" type="ORF">SAMN05444354_115112</name>
</gene>
<evidence type="ECO:0000256" key="1">
    <source>
        <dbReference type="SAM" id="Coils"/>
    </source>
</evidence>
<protein>
    <submittedName>
        <fullName evidence="2">Uncharacterized protein</fullName>
    </submittedName>
</protein>
<dbReference type="AlphaFoldDB" id="A0A1H7XPV2"/>
<name>A0A1H7XPV2_STIAU</name>
<evidence type="ECO:0000313" key="3">
    <source>
        <dbReference type="Proteomes" id="UP000182719"/>
    </source>
</evidence>